<evidence type="ECO:0000313" key="2">
    <source>
        <dbReference type="EMBL" id="PZO21121.1"/>
    </source>
</evidence>
<evidence type="ECO:0000313" key="3">
    <source>
        <dbReference type="Proteomes" id="UP000249354"/>
    </source>
</evidence>
<reference evidence="2 3" key="2">
    <citation type="submission" date="2018-06" db="EMBL/GenBank/DDBJ databases">
        <title>Metagenomic assembly of (sub)arctic Cyanobacteria and their associated microbiome from non-axenic cultures.</title>
        <authorList>
            <person name="Baurain D."/>
        </authorList>
    </citation>
    <scope>NUCLEOTIDE SEQUENCE [LARGE SCALE GENOMIC DNA]</scope>
    <source>
        <strain evidence="2">ULC129bin1</strain>
    </source>
</reference>
<proteinExistence type="predicted"/>
<reference evidence="3" key="1">
    <citation type="submission" date="2018-04" db="EMBL/GenBank/DDBJ databases">
        <authorList>
            <person name="Cornet L."/>
        </authorList>
    </citation>
    <scope>NUCLEOTIDE SEQUENCE [LARGE SCALE GENOMIC DNA]</scope>
</reference>
<dbReference type="Gene3D" id="3.40.50.2000">
    <property type="entry name" value="Glycogen Phosphorylase B"/>
    <property type="match status" value="1"/>
</dbReference>
<organism evidence="2 3">
    <name type="scientific">Leptolyngbya foveolarum</name>
    <dbReference type="NCBI Taxonomy" id="47253"/>
    <lineage>
        <taxon>Bacteria</taxon>
        <taxon>Bacillati</taxon>
        <taxon>Cyanobacteriota</taxon>
        <taxon>Cyanophyceae</taxon>
        <taxon>Leptolyngbyales</taxon>
        <taxon>Leptolyngbyaceae</taxon>
        <taxon>Leptolyngbya group</taxon>
        <taxon>Leptolyngbya</taxon>
    </lineage>
</organism>
<comment type="caution">
    <text evidence="2">The sequence shown here is derived from an EMBL/GenBank/DDBJ whole genome shotgun (WGS) entry which is preliminary data.</text>
</comment>
<sequence>MSKDFKLGVVFTHPTQHHGPLWRKLSEQPGLSLKVLYLSDENQSSGDSLLGEGAKAWDVDLTSGYSHEYLKDLSAKVPTKQSKTVISPGLVSQLTRQNFDAIFMQSFVNYSYRLTALLCKLRGIPLIMQNDASMMSDARYSRNRLIAMAFLYPWMNNLADYWLSCGDHNEIHLRHYGVADEKIVRGCHPIDGDRFTQTVAAHPEEIQQIRQELGWDENTILYGFMGKYIERKNPFEFIDAIAQAHQRDPRVRGVMFGGGDLEAPINERIAELNGEVINYGFVNQSKIPLYFAALDVFVVSSWIDPHPLVVSEAMTVGTPPILSDRCGNWGYSDTVRHRDNGLVYTCGKPAALAEAMLEMTDAETRLRYSDRSKEVFGEQDLYCEVNAFLEVIKRIKAKNGMTTAQTLTAVTSSKPADRIPVNTP</sequence>
<dbReference type="AlphaFoldDB" id="A0A2W4W9U3"/>
<accession>A0A2W4W9U3</accession>
<protein>
    <submittedName>
        <fullName evidence="2">Glycosyl transferase group 1 protein</fullName>
    </submittedName>
</protein>
<dbReference type="PANTHER" id="PTHR45947">
    <property type="entry name" value="SULFOQUINOVOSYL TRANSFERASE SQD2"/>
    <property type="match status" value="1"/>
</dbReference>
<dbReference type="Proteomes" id="UP000249354">
    <property type="component" value="Unassembled WGS sequence"/>
</dbReference>
<keyword evidence="2" id="KW-0808">Transferase</keyword>
<dbReference type="GO" id="GO:0016757">
    <property type="term" value="F:glycosyltransferase activity"/>
    <property type="evidence" value="ECO:0007669"/>
    <property type="project" value="InterPro"/>
</dbReference>
<dbReference type="PANTHER" id="PTHR45947:SF3">
    <property type="entry name" value="SULFOQUINOVOSYL TRANSFERASE SQD2"/>
    <property type="match status" value="1"/>
</dbReference>
<feature type="domain" description="Glycosyl transferase family 1" evidence="1">
    <location>
        <begin position="206"/>
        <end position="373"/>
    </location>
</feature>
<name>A0A2W4W9U3_9CYAN</name>
<dbReference type="InterPro" id="IPR001296">
    <property type="entry name" value="Glyco_trans_1"/>
</dbReference>
<dbReference type="SUPFAM" id="SSF53756">
    <property type="entry name" value="UDP-Glycosyltransferase/glycogen phosphorylase"/>
    <property type="match status" value="1"/>
</dbReference>
<dbReference type="EMBL" id="QBMC01000023">
    <property type="protein sequence ID" value="PZO21121.1"/>
    <property type="molecule type" value="Genomic_DNA"/>
</dbReference>
<dbReference type="CDD" id="cd03801">
    <property type="entry name" value="GT4_PimA-like"/>
    <property type="match status" value="1"/>
</dbReference>
<dbReference type="InterPro" id="IPR050194">
    <property type="entry name" value="Glycosyltransferase_grp1"/>
</dbReference>
<gene>
    <name evidence="2" type="ORF">DCF25_05605</name>
</gene>
<evidence type="ECO:0000259" key="1">
    <source>
        <dbReference type="Pfam" id="PF00534"/>
    </source>
</evidence>
<dbReference type="Pfam" id="PF00534">
    <property type="entry name" value="Glycos_transf_1"/>
    <property type="match status" value="1"/>
</dbReference>